<dbReference type="PRINTS" id="PR00344">
    <property type="entry name" value="BCTRLSENSOR"/>
</dbReference>
<dbReference type="Pfam" id="PF00512">
    <property type="entry name" value="HisKA"/>
    <property type="match status" value="1"/>
</dbReference>
<dbReference type="EC" id="2.7.13.3" evidence="2"/>
<feature type="transmembrane region" description="Helical" evidence="6">
    <location>
        <begin position="29"/>
        <end position="51"/>
    </location>
</feature>
<dbReference type="GO" id="GO:0000155">
    <property type="term" value="F:phosphorelay sensor kinase activity"/>
    <property type="evidence" value="ECO:0007669"/>
    <property type="project" value="InterPro"/>
</dbReference>
<dbReference type="PANTHER" id="PTHR42878:SF15">
    <property type="entry name" value="BACTERIOPHYTOCHROME"/>
    <property type="match status" value="1"/>
</dbReference>
<dbReference type="InterPro" id="IPR005467">
    <property type="entry name" value="His_kinase_dom"/>
</dbReference>
<evidence type="ECO:0000256" key="4">
    <source>
        <dbReference type="ARBA" id="ARBA00022679"/>
    </source>
</evidence>
<dbReference type="PANTHER" id="PTHR42878">
    <property type="entry name" value="TWO-COMPONENT HISTIDINE KINASE"/>
    <property type="match status" value="1"/>
</dbReference>
<gene>
    <name evidence="8" type="ORF">ABI_15890</name>
</gene>
<organism evidence="8 9">
    <name type="scientific">Asticcacaulis biprosthecium C19</name>
    <dbReference type="NCBI Taxonomy" id="715226"/>
    <lineage>
        <taxon>Bacteria</taxon>
        <taxon>Pseudomonadati</taxon>
        <taxon>Pseudomonadota</taxon>
        <taxon>Alphaproteobacteria</taxon>
        <taxon>Caulobacterales</taxon>
        <taxon>Caulobacteraceae</taxon>
        <taxon>Asticcacaulis</taxon>
    </lineage>
</organism>
<protein>
    <recommendedName>
        <fullName evidence="2">histidine kinase</fullName>
        <ecNumber evidence="2">2.7.13.3</ecNumber>
    </recommendedName>
</protein>
<dbReference type="PROSITE" id="PS50109">
    <property type="entry name" value="HIS_KIN"/>
    <property type="match status" value="1"/>
</dbReference>
<feature type="domain" description="Histidine kinase" evidence="7">
    <location>
        <begin position="207"/>
        <end position="421"/>
    </location>
</feature>
<dbReference type="EMBL" id="GL883077">
    <property type="protein sequence ID" value="EGF93149.1"/>
    <property type="molecule type" value="Genomic_DNA"/>
</dbReference>
<keyword evidence="6" id="KW-1133">Transmembrane helix</keyword>
<keyword evidence="6" id="KW-0472">Membrane</keyword>
<dbReference type="SMART" id="SM00388">
    <property type="entry name" value="HisKA"/>
    <property type="match status" value="1"/>
</dbReference>
<name>F4QJG6_9CAUL</name>
<evidence type="ECO:0000256" key="3">
    <source>
        <dbReference type="ARBA" id="ARBA00022553"/>
    </source>
</evidence>
<dbReference type="Proteomes" id="UP000006512">
    <property type="component" value="Unassembled WGS sequence"/>
</dbReference>
<dbReference type="InterPro" id="IPR050351">
    <property type="entry name" value="BphY/WalK/GraS-like"/>
</dbReference>
<evidence type="ECO:0000256" key="2">
    <source>
        <dbReference type="ARBA" id="ARBA00012438"/>
    </source>
</evidence>
<evidence type="ECO:0000256" key="5">
    <source>
        <dbReference type="ARBA" id="ARBA00022777"/>
    </source>
</evidence>
<proteinExistence type="predicted"/>
<keyword evidence="9" id="KW-1185">Reference proteome</keyword>
<dbReference type="CDD" id="cd00082">
    <property type="entry name" value="HisKA"/>
    <property type="match status" value="1"/>
</dbReference>
<dbReference type="GO" id="GO:0030295">
    <property type="term" value="F:protein kinase activator activity"/>
    <property type="evidence" value="ECO:0007669"/>
    <property type="project" value="TreeGrafter"/>
</dbReference>
<evidence type="ECO:0000256" key="6">
    <source>
        <dbReference type="SAM" id="Phobius"/>
    </source>
</evidence>
<dbReference type="InterPro" id="IPR004358">
    <property type="entry name" value="Sig_transdc_His_kin-like_C"/>
</dbReference>
<dbReference type="GO" id="GO:0000156">
    <property type="term" value="F:phosphorelay response regulator activity"/>
    <property type="evidence" value="ECO:0007669"/>
    <property type="project" value="TreeGrafter"/>
</dbReference>
<accession>F4QJG6</accession>
<dbReference type="STRING" id="715226.ABI_15890"/>
<feature type="transmembrane region" description="Helical" evidence="6">
    <location>
        <begin position="111"/>
        <end position="129"/>
    </location>
</feature>
<dbReference type="InterPro" id="IPR036097">
    <property type="entry name" value="HisK_dim/P_sf"/>
</dbReference>
<comment type="catalytic activity">
    <reaction evidence="1">
        <text>ATP + protein L-histidine = ADP + protein N-phospho-L-histidine.</text>
        <dbReference type="EC" id="2.7.13.3"/>
    </reaction>
</comment>
<sequence>MSTAVQKIRQVLMNDTITRAQMAELYRPLVRGFCAIVCAYYLGIGLFIQPFLESPAISAVMIPLRFCLAVVAACAFYLMRGTRSLTRLELVLVTLSLFMVLNFAINQHTQFRLHALFNFAVILIVAGAASPSLRVFAANAIACIAAWLYVTKLYVPELVRTQMSMALAATVVAGLLWGLLNHALRAARHALTLAEQRGDELERFAYICSHDMQEPVRMMHTYAGLLEQDASDRLEDNSRRHLSLIRDNAVRMQRMIRDILGFSRIGSGEIDVETVDAGAVATAVVAEFEDVITAKGATVTCGELPTVRASHTLLTVVLQNLIGNALKFQDGSRPPNIEIAALPDGARWRFEVRDNGIGIDPAYRDKVFTLFQRLNRKEDYPGTGIGLSTCRKFLKLYNGDIDFESVPGHGTTFWFTLPRGAAGK</sequence>
<evidence type="ECO:0000313" key="8">
    <source>
        <dbReference type="EMBL" id="EGF93149.1"/>
    </source>
</evidence>
<dbReference type="InterPro" id="IPR036890">
    <property type="entry name" value="HATPase_C_sf"/>
</dbReference>
<evidence type="ECO:0000259" key="7">
    <source>
        <dbReference type="PROSITE" id="PS50109"/>
    </source>
</evidence>
<dbReference type="Gene3D" id="3.30.565.10">
    <property type="entry name" value="Histidine kinase-like ATPase, C-terminal domain"/>
    <property type="match status" value="1"/>
</dbReference>
<dbReference type="GO" id="GO:0007234">
    <property type="term" value="P:osmosensory signaling via phosphorelay pathway"/>
    <property type="evidence" value="ECO:0007669"/>
    <property type="project" value="TreeGrafter"/>
</dbReference>
<dbReference type="Pfam" id="PF02518">
    <property type="entry name" value="HATPase_c"/>
    <property type="match status" value="1"/>
</dbReference>
<dbReference type="AlphaFoldDB" id="F4QJG6"/>
<dbReference type="SMART" id="SM00387">
    <property type="entry name" value="HATPase_c"/>
    <property type="match status" value="1"/>
</dbReference>
<feature type="transmembrane region" description="Helical" evidence="6">
    <location>
        <begin position="161"/>
        <end position="180"/>
    </location>
</feature>
<keyword evidence="4" id="KW-0808">Transferase</keyword>
<keyword evidence="5 8" id="KW-0418">Kinase</keyword>
<keyword evidence="6" id="KW-0812">Transmembrane</keyword>
<dbReference type="SUPFAM" id="SSF47384">
    <property type="entry name" value="Homodimeric domain of signal transducing histidine kinase"/>
    <property type="match status" value="1"/>
</dbReference>
<dbReference type="InterPro" id="IPR003594">
    <property type="entry name" value="HATPase_dom"/>
</dbReference>
<dbReference type="HOGENOM" id="CLU_646630_0_0_5"/>
<dbReference type="InterPro" id="IPR003661">
    <property type="entry name" value="HisK_dim/P_dom"/>
</dbReference>
<feature type="transmembrane region" description="Helical" evidence="6">
    <location>
        <begin position="85"/>
        <end position="105"/>
    </location>
</feature>
<keyword evidence="3" id="KW-0597">Phosphoprotein</keyword>
<dbReference type="eggNOG" id="COG4251">
    <property type="taxonomic scope" value="Bacteria"/>
</dbReference>
<reference evidence="9" key="1">
    <citation type="submission" date="2011-03" db="EMBL/GenBank/DDBJ databases">
        <title>Draft genome sequence of Brevundimonas diminuta.</title>
        <authorList>
            <person name="Brown P.J.B."/>
            <person name="Buechlein A."/>
            <person name="Hemmerich C."/>
            <person name="Brun Y.V."/>
        </authorList>
    </citation>
    <scope>NUCLEOTIDE SEQUENCE [LARGE SCALE GENOMIC DNA]</scope>
    <source>
        <strain evidence="9">C19</strain>
    </source>
</reference>
<evidence type="ECO:0000256" key="1">
    <source>
        <dbReference type="ARBA" id="ARBA00000085"/>
    </source>
</evidence>
<feature type="transmembrane region" description="Helical" evidence="6">
    <location>
        <begin position="57"/>
        <end position="78"/>
    </location>
</feature>
<evidence type="ECO:0000313" key="9">
    <source>
        <dbReference type="Proteomes" id="UP000006512"/>
    </source>
</evidence>
<dbReference type="SUPFAM" id="SSF55874">
    <property type="entry name" value="ATPase domain of HSP90 chaperone/DNA topoisomerase II/histidine kinase"/>
    <property type="match status" value="1"/>
</dbReference>
<dbReference type="Gene3D" id="1.10.287.130">
    <property type="match status" value="1"/>
</dbReference>